<comment type="caution">
    <text evidence="2">The sequence shown here is derived from an EMBL/GenBank/DDBJ whole genome shotgun (WGS) entry which is preliminary data.</text>
</comment>
<organism evidence="2 3">
    <name type="scientific">Halteria grandinella</name>
    <dbReference type="NCBI Taxonomy" id="5974"/>
    <lineage>
        <taxon>Eukaryota</taxon>
        <taxon>Sar</taxon>
        <taxon>Alveolata</taxon>
        <taxon>Ciliophora</taxon>
        <taxon>Intramacronucleata</taxon>
        <taxon>Spirotrichea</taxon>
        <taxon>Stichotrichia</taxon>
        <taxon>Sporadotrichida</taxon>
        <taxon>Halteriidae</taxon>
        <taxon>Halteria</taxon>
    </lineage>
</organism>
<feature type="transmembrane region" description="Helical" evidence="1">
    <location>
        <begin position="33"/>
        <end position="50"/>
    </location>
</feature>
<keyword evidence="3" id="KW-1185">Reference proteome</keyword>
<keyword evidence="1" id="KW-0472">Membrane</keyword>
<evidence type="ECO:0000313" key="2">
    <source>
        <dbReference type="EMBL" id="TNV77180.1"/>
    </source>
</evidence>
<reference evidence="2" key="1">
    <citation type="submission" date="2019-06" db="EMBL/GenBank/DDBJ databases">
        <authorList>
            <person name="Zheng W."/>
        </authorList>
    </citation>
    <scope>NUCLEOTIDE SEQUENCE</scope>
    <source>
        <strain evidence="2">QDHG01</strain>
    </source>
</reference>
<dbReference type="EMBL" id="RRYP01012342">
    <property type="protein sequence ID" value="TNV77180.1"/>
    <property type="molecule type" value="Genomic_DNA"/>
</dbReference>
<proteinExistence type="predicted"/>
<evidence type="ECO:0000256" key="1">
    <source>
        <dbReference type="SAM" id="Phobius"/>
    </source>
</evidence>
<feature type="transmembrane region" description="Helical" evidence="1">
    <location>
        <begin position="62"/>
        <end position="89"/>
    </location>
</feature>
<sequence length="265" mass="32015">MLYIIQNLFKLCLAYTFYYFTFSFIYLPKSLHLQYMAIIQALFSLEYGYMSDILSFCLPPEIFNNSCFITVCQPCQLYLVVGIFFYQLFAKLGKLQLSKFEFMVVMPKSRTQFRIFRIAAVKKFRFFSIFKQMLEFRDNNSHVRVFTFHLNWDWLEVFIEFFVGCCQDEEIRGKIPKNVLKHLLMLVQFYMFKHLNHSNYSPFPIKNFVLQSLMSLRNVAFKQEYFIIEDVKAFLTIRFPKYIIKGSEWITYKFFFKYQACALLN</sequence>
<protein>
    <submittedName>
        <fullName evidence="2">Uncharacterized protein</fullName>
    </submittedName>
</protein>
<keyword evidence="1" id="KW-0812">Transmembrane</keyword>
<dbReference type="Proteomes" id="UP000785679">
    <property type="component" value="Unassembled WGS sequence"/>
</dbReference>
<gene>
    <name evidence="2" type="ORF">FGO68_gene3869</name>
</gene>
<keyword evidence="1" id="KW-1133">Transmembrane helix</keyword>
<accession>A0A8J8T0A6</accession>
<name>A0A8J8T0A6_HALGN</name>
<evidence type="ECO:0000313" key="3">
    <source>
        <dbReference type="Proteomes" id="UP000785679"/>
    </source>
</evidence>
<dbReference type="AlphaFoldDB" id="A0A8J8T0A6"/>
<feature type="transmembrane region" description="Helical" evidence="1">
    <location>
        <begin position="7"/>
        <end position="27"/>
    </location>
</feature>